<gene>
    <name evidence="1" type="ORF">LPB402_04435</name>
</gene>
<evidence type="ECO:0000313" key="1">
    <source>
        <dbReference type="EMBL" id="QXW95535.1"/>
    </source>
</evidence>
<reference evidence="1" key="1">
    <citation type="submission" date="2021-07" db="EMBL/GenBank/DDBJ databases">
        <title>Genome sequencing of Neisseria sicca LPB0402.</title>
        <authorList>
            <person name="Kim J."/>
        </authorList>
    </citation>
    <scope>NUCLEOTIDE SEQUENCE</scope>
    <source>
        <strain evidence="1">ATCC 29256</strain>
    </source>
</reference>
<organism evidence="1 2">
    <name type="scientific">Neisseria sicca ATCC 29256</name>
    <dbReference type="NCBI Taxonomy" id="547045"/>
    <lineage>
        <taxon>Bacteria</taxon>
        <taxon>Pseudomonadati</taxon>
        <taxon>Pseudomonadota</taxon>
        <taxon>Betaproteobacteria</taxon>
        <taxon>Neisseriales</taxon>
        <taxon>Neisseriaceae</taxon>
        <taxon>Neisseria</taxon>
    </lineage>
</organism>
<evidence type="ECO:0000313" key="2">
    <source>
        <dbReference type="Proteomes" id="UP000826049"/>
    </source>
</evidence>
<keyword evidence="2" id="KW-1185">Reference proteome</keyword>
<dbReference type="EMBL" id="CP079820">
    <property type="protein sequence ID" value="QXW95535.1"/>
    <property type="molecule type" value="Genomic_DNA"/>
</dbReference>
<name>A0ACD1ESQ1_NEISI</name>
<proteinExistence type="predicted"/>
<accession>A0ACD1ESQ1</accession>
<sequence length="4971" mass="496975">MNKIFKVVWNRTIQSFVVTSELAKGRVKSSAEQNSTDVSAESGKNGIATVFRLTVISAALLGAGNSYAATAGRGLIAVDPPTSATAVSGATATGIGALSVGASANATANGAVAVGTSANATHNNSLAVGTNAKATQTHAVAMGADTSASSSYATAIGKSANAVSADSTALGADSKANGTQATAVGKNALANNVSTTALGNEAQAYGIGSMALGKSSTSRGQDGIAIGSGSQAAANAQNAIAIGTNAVGYQSESIAIGNSTQAQTGNTIAIGKSAVANSPSSGSALSSAIALGADANATGLGTIAIGRASGVLSQNIMHPGLTHNNIAIGNTARVGDSSSPKITQAIAIGSGNRVDAQGRPEGAWAKGDQSIAVGGNVVAEGNSSISVGGDDLDSVGGTQYSGSATDKFIKYNAQGAKVGEYALRGKNLRDIYKEMTGDTMNSGVYGNTIAGQGSVALGVQSNSSADLSLAIGTKSQATAFGGVALGTGAKATLLNSVALGTASKTDKEGRAYVQREIMGVTYTWAGGQTTDAGDVVSVGSQGYERQIINVSPGDISATSTDAINGSQLYGVLNALERVRYFSVKSEEGKTDGTKNWNNDGAKATNSIAIGPNAATSTGATGSVSLGHNANVLGSSSVAVGPNATVTSGTVGAVALGSNANSRGTGSIAIGLNTENDRNYSIVVGAHSRANYENATVVGARAAAQNNGTAMGYLSNAVGDDSVAIGHQAQTAQSYSIAIGKQANSSGLYSTAIGSSAQAAGQNSFAGGNNAKATGSDSVALGNGATTTVGSSVALGNGAVGTANNFDATAKNATFKNDSGAATNVSYAASSSSKTGAVSVGSAGNERQIQNVAAGRISATSTDAVNGSQLYTVMNNVGHNIQQNGTDKSRINNNGTVNYANGNLTTVAVTDGENASKVQINVTQGTLSVNNNGTVSAPTAGVATAGDVANAINNAKTTTNVAAGSNTHVNKTTSGKETTYTVSADKATVQVSNALNLTSNTTTASDGAVTTNYSIDLAQSTKDNIQKGVDAKTAVDSKGLTFSGDNGSTNIEKLGSTVTVAGDDNITTEAQDDKVTVKLKKDLVVNSVEAGDTTVNNDGVKVGDDVALTQDGVKAGDVKLTKDGLNNAGKKVTNVADGDLNANSKDAVNGSQLFATNQNVATNAANIAKGINFGGTAGSNNYALGDTINVKGDSNIISETVAGGAQLKLAKDIIVDSVTAGDSKLNSDGLTITGGPSVTKSGINAASTKITNVAAGTDDNDAVNYSQLKQQSAAARTEVAAGTNIKDVVKGVGNKGQDVYTVNAKGTTASAGSSQVTVTAAEKADNVTDYSIDLADDTKAEIQKGVDAKTTVDSKGLTFNGDSGSTNVEKLGSTVTVAGDDNITTEARDDKVTVKLKKDLVVNSVKAGDTTVNNDGVKIAGGPSLTKSGIDAAGKKVTNVADGDLNANSKDAVNGSQLFATNQNVATNAANIAKGINFGGTAGSNNYALGDTINVKGDSNIISETVAGGAQLKLAKDITVDSVTAGNSKLNTDGLTITGGPSVIKSGINAASTKITNVAAGTDDNDAVNYSQLKQQSAAARTEVAAGTNIKDVVKGVGNKGQDVYTVNAKGTTASAGSSKLTVTAAEKADNVTDYSIDLADDTKAEIQKGVDAKTTVDSKGLTFNGDSGSTNVEKLGSTVTVAGDDNITTEARDDKVTVKLKKDLVVNSVKAGDTTVNNDGVKIAGGPSLTKSGIDAAGKKVTNVADGDLNANSKDAVNGSQLFATNQNVATNAANIAKGINFGGTAGSNNYALGDTINVKGDSNIISETVAGGAQLKLAKDIIVDSVTAGDSKLNSDGLTITGGPSVTKSGINAASTKITNVAAGTDDNDAVNYSQLKQQSAAARTEVAAGTNIKDVVKGVGNKGQDVYTVNAKGTTASAGSSQVTVTAAEKADNVTDYSIDLADDTKAEIQKGVDAKTTVDSKGLTFNGDSGSTNVEKLGSTVTVAGDDNITTEARDDKVTVKLKKDLVVNSVKAGDTTVNNDGVKIAGGPSLTKSGIDAAGKKVTNVADGDLNANSKDAVNGSQLFATNQNVATNAANIAKGINFGGTAGSNNYALGDTINVKGDSNIISETVAGGAQLKLAKDITVDSVTAGNSKLNTDGLTITGGPSVIKSGINAASTKITNVAAGTDDNDAVNYSQLKQQSAAARTEVAAGTNIKDVVKGVGNKGQDVYTVNAKGTTASAGSSKLTVTAAEKADNVTDYSIDLADDTKAEIQKGVDAKTTVDSKGLTFNGDSGSTNVEKLGSTVTVAGDDNITTEARDDKVTVKLKKDLVVNSVKAGDTTVNNDGVKIAGGPSLTKSGIDAAGKKVTNVADGDLNANSKDAVNGSQLFATNQNVATNAANIAKGINFGGTAGSNNYALGDTINVKGDSNIISETVAGGAQLKLAKDIIVDSVTAGDSKLNSDGLTITGGPSVTKSGIHAAGNKITNVAAGTDDNDAVNYSQLKQQSAAARTEVRAGTNIKDVVKTVDTNGQDVYTVNAKGATASAGSSKVTVTAAEKADNVTDYSIDLADGTKAEIQKGVDAKTAVDSKGLTFNGDSGSTNVEKLGSTVTVAGDDNITTEAQDDKVTVKLKKDLVVNSVEAGDTTVNNDGVKVGDDVALTQDGVKAGDVKLTKDGLNNAGKKVTNVADGDLNANSKDAVNGSQLFATNQNVATNAANIAKGINFGGTAGSNNYALGDTINVKGDSNIISETVAGGAQLKLAKDIIVDSVTAGDSKLNSDGLTITGGPSVTKSGINAAGNKITNVAAGTDDNDAVNYSQLKQQSAAARTEVRAGTNIKDVVKTVDTNGQDVYTVNAKGTTASAGSSKLTVTAAEKADNVTDYSIDLADGTKAEIQKGVDAKTAVDNKGLTFNGDSGSTNIEKLGSTVTVAGDDNITTEAQDDKVTVKLKKDLVVNSVEAGDTTVNNDGVKVGDDVALTQDGVKAGDVKLTKDGLNNAGNKVTNVADGDLNANSKDAVNGSQLFATNQNVATNAANIAKGINFGGTAGSNNYALGDTINVKGDSNIISETVAGGAQLKLAKDIIVDSVTAGDSKLNSDGLTITGGPSVTKSGINAASTKITNVAAGTDDNDAVNYSQLKQQSAAARTEVAAGTNIKDVVKGVGNKGQDVYTVNAKGTTASAGSSQVTVTAAEKADNVTDYSIDLADDTKAEIQKGVDAKTTVDSKGLTFNGDSGSTNVEKLGSTVTVAGDDNITTEARDDKVTVKLKKDLVVNSVKAGDTTVNNDGVKIAGGPSLTKSGIDAAGKKVTNVADGDLNANSKDAVNGSQLFATNQNVATNAANIAKGINFGGTAGSNNYALGDTINVKGDSNIISETVAGGAQLKLAKDITVDSVTAGNSKLNTDGLTITGGPSVTKAGINAAGNKITNVAPGTDDTDAVNYSQLKQQSAAARTEVRAGTNIKDVVKTTGANGQDIYTVNAKGTTASAGSDKLTVTAAEKADNVTDYSIDLAQNTKDDIQKGVDAKTTVDTKGLTFNGDSGSTNIEKLGSTVTVAGDDNITTEAQDDKVTVKLNKDLVVDSVKAGDTTVNNDGVTVAGGPSLTKSGIDAAGNKVTNVADGDLNANSKDAVNGSQLFATNQNVANNAANIAKGINFGGTTGSNNYALGDTINVKGDSNIISETVAGGAQLKLAKDITVDSVTAGDSKLNTDGLTITGGPSVTKAGIDAAGNKITNVAPGTDDTDAVNYSQLKQQSAAARTEVAAGTNIKDVVKTTGANGQDIYTVNAKGTTASAGSSKVTVTAAAADANNVTDYSIDLAQDTKDDIQKGVDAKTTVDTKGLTFNGDSGSTNIEKLGSTVTVAGDDNITTEAQDDKVTVKLNKDLVVDSVKAGDTTVNNDGVKVGDDVALTQDGVKAGDVKLTKDGLNNAGNKVTNVADGDLNANSKDAVNGSQLFATNQNVANNAANIAKGINFGGTTGSNNYALGDTINVKGDSNIISETVAGGAQLKLAKDITVDSVTAGDSKLNTDGLTITGGPSVTKAGIDAAGNKITNVAPGTDDTDAVNYSQLKQQSAAARTEVAAGTNIKDVVKTTGANGQDIYTVNAKGTTASAGSSKVTVTAAAADANNVTDYSIDLAQDTKDDIQKGVDAKTTVDTKGLTFNGDSGSTNIEKLGSTVTVAGDDNITTEAQDDKVTVKLNKDLVVDSVEAGDTTVNNDGVKVGDDVALTQDGVKAGDVKLTKDGLNNAGNKVTNVAAGDLNANSKDAVNGSQLFATNQNVANNAANIAKGINFGGTSGSNNYALGDTINVKGDSNIISETVAGGAQLKLADVLNVGQAAPVKIDGDKGEVSGLSNTTLGGSDFAQGKRAATEEQLNAAQDQLVNVLGGNAANNGGNISMTDIGGTGENNIHDAIKAVNATANLPLTFGGDSGKDVERKPGTKLNIVGGQTDAAKLSDGNIGVVANGSDKLEVKLAKDLAVDSVKAGDTTVNTDGVKVGDVNLTKAGLNNGGNKITNVAAGTNDTDAVNVAQLNKAAAAAKTEVVQGDNIVVTQDVGANGQTIYKVATDKNLKVDSVTAGDTVMNNDGVKVGDDVALNKDGLKAGDVNLTKAGLNNGGNKVTNVAAGTADTDAVNVSQLKQAAAASKTEVVQGKNIVVTEKTGDKGQTVYEVATDKDLDVDSVKAGDTTVNNDGVKVGDDVALNKDGLKAGKVNLTKDGLDNAGNKVTNVADGDINANSKDAVNGSQLYATNQNVANNAATIAKGINFGGTTGSNNYALGDTINVKGDSNIISETVAGGAQLKLADEISVKTVNADTFKAGNTVMNNDGVKVGDKVALNKDGLTAGNTVVNNDGVTIAAPTENNPNNQVKLSPVGLNNGGQRITNVAPGKDGTDAANVNQLIGLGTELQNNINQVGKKAYAGVAGAIAQGSIPQVTRPGATGIGVGSGYYGGQSAMAIGVSAMSDGGNWIVKGNFSANTDGHVGVGAGALYQW</sequence>
<dbReference type="Proteomes" id="UP000826049">
    <property type="component" value="Chromosome"/>
</dbReference>
<protein>
    <submittedName>
        <fullName evidence="1">YadA-like family protein</fullName>
    </submittedName>
</protein>